<feature type="region of interest" description="Disordered" evidence="3">
    <location>
        <begin position="1"/>
        <end position="125"/>
    </location>
</feature>
<dbReference type="Gene3D" id="3.10.450.30">
    <property type="entry name" value="Microbial ribonucleases"/>
    <property type="match status" value="1"/>
</dbReference>
<dbReference type="Proteomes" id="UP001059893">
    <property type="component" value="Unassembled WGS sequence"/>
</dbReference>
<sequence length="243" mass="26314">MGSKSSKVASRSGDPSDRASSQDNSPHRNNPNRRVANPSRRSYQRPQPQNDRPFPGPPPRVPGSSSAGSAARPSPAPSVASNALSRVTTASSSGASHVAPLRTRPTDSSYYDFDGEPSSTHDPNAKAWIYAREARAQAANMHQESRRGRGYPSRYGNKPDNCPLTVAPPAPGDYYLHAPLIPGQTEPYKQGQGPGGVRAVYNRNDQTRFDVIQHDTKKPQTASGAHQFTMRPYVPAATRPPHR</sequence>
<comment type="caution">
    <text evidence="4">The sequence shown here is derived from an EMBL/GenBank/DDBJ whole genome shotgun (WGS) entry which is preliminary data.</text>
</comment>
<name>A0ABQ8NXN6_PYRGI</name>
<evidence type="ECO:0000313" key="4">
    <source>
        <dbReference type="EMBL" id="KAI6303329.1"/>
    </source>
</evidence>
<evidence type="ECO:0000256" key="3">
    <source>
        <dbReference type="SAM" id="MobiDB-lite"/>
    </source>
</evidence>
<feature type="region of interest" description="Disordered" evidence="3">
    <location>
        <begin position="214"/>
        <end position="243"/>
    </location>
</feature>
<organism evidence="4 5">
    <name type="scientific">Pyricularia grisea</name>
    <name type="common">Crabgrass-specific blast fungus</name>
    <name type="synonym">Magnaporthe grisea</name>
    <dbReference type="NCBI Taxonomy" id="148305"/>
    <lineage>
        <taxon>Eukaryota</taxon>
        <taxon>Fungi</taxon>
        <taxon>Dikarya</taxon>
        <taxon>Ascomycota</taxon>
        <taxon>Pezizomycotina</taxon>
        <taxon>Sordariomycetes</taxon>
        <taxon>Sordariomycetidae</taxon>
        <taxon>Magnaporthales</taxon>
        <taxon>Pyriculariaceae</taxon>
        <taxon>Pyricularia</taxon>
    </lineage>
</organism>
<feature type="region of interest" description="Disordered" evidence="3">
    <location>
        <begin position="138"/>
        <end position="168"/>
    </location>
</feature>
<gene>
    <name evidence="4" type="ORF">MCOR33_001591</name>
</gene>
<dbReference type="SUPFAM" id="SSF53933">
    <property type="entry name" value="Microbial ribonucleases"/>
    <property type="match status" value="1"/>
</dbReference>
<feature type="compositionally biased region" description="Polar residues" evidence="3">
    <location>
        <begin position="18"/>
        <end position="29"/>
    </location>
</feature>
<accession>A0ABQ8NXN6</accession>
<keyword evidence="5" id="KW-1185">Reference proteome</keyword>
<reference evidence="4" key="1">
    <citation type="submission" date="2021-01" db="EMBL/GenBank/DDBJ databases">
        <title>Deciphering the adaptive evolutionary patterns associated with biogeogrpahic diversity in the finger millet blast pathogen Magnaporthe oryzae in Eastern Africa.</title>
        <authorList>
            <person name="Onyema G."/>
            <person name="Shittu T.A."/>
            <person name="Dodsworth S."/>
            <person name="Devilliers S."/>
            <person name="Muthumeenakshi S."/>
            <person name="Sreenivasaprasad S."/>
        </authorList>
    </citation>
    <scope>NUCLEOTIDE SEQUENCE</scope>
    <source>
        <strain evidence="4">D15/s37</strain>
    </source>
</reference>
<feature type="compositionally biased region" description="Polar residues" evidence="3">
    <location>
        <begin position="82"/>
        <end position="95"/>
    </location>
</feature>
<evidence type="ECO:0000313" key="5">
    <source>
        <dbReference type="Proteomes" id="UP001059893"/>
    </source>
</evidence>
<protein>
    <submittedName>
        <fullName evidence="4">Uncharacterized protein</fullName>
    </submittedName>
</protein>
<feature type="compositionally biased region" description="Low complexity" evidence="3">
    <location>
        <begin position="62"/>
        <end position="81"/>
    </location>
</feature>
<feature type="compositionally biased region" description="Polar residues" evidence="3">
    <location>
        <begin position="39"/>
        <end position="50"/>
    </location>
</feature>
<evidence type="ECO:0000256" key="1">
    <source>
        <dbReference type="ARBA" id="ARBA00022722"/>
    </source>
</evidence>
<evidence type="ECO:0000256" key="2">
    <source>
        <dbReference type="ARBA" id="ARBA00022801"/>
    </source>
</evidence>
<keyword evidence="1" id="KW-0540">Nuclease</keyword>
<keyword evidence="2" id="KW-0378">Hydrolase</keyword>
<dbReference type="EMBL" id="JABSND010000015">
    <property type="protein sequence ID" value="KAI6303329.1"/>
    <property type="molecule type" value="Genomic_DNA"/>
</dbReference>
<dbReference type="InterPro" id="IPR016191">
    <property type="entry name" value="Ribonuclease/ribotoxin"/>
</dbReference>
<proteinExistence type="predicted"/>